<dbReference type="PANTHER" id="PTHR45138:SF9">
    <property type="entry name" value="DIGUANYLATE CYCLASE DGCM-RELATED"/>
    <property type="match status" value="1"/>
</dbReference>
<evidence type="ECO:0000313" key="5">
    <source>
        <dbReference type="EMBL" id="PJJ41871.1"/>
    </source>
</evidence>
<dbReference type="InterPro" id="IPR029787">
    <property type="entry name" value="Nucleotide_cyclase"/>
</dbReference>
<dbReference type="SUPFAM" id="SSF51206">
    <property type="entry name" value="cAMP-binding domain-like"/>
    <property type="match status" value="1"/>
</dbReference>
<dbReference type="EC" id="2.7.7.65" evidence="1"/>
<dbReference type="OrthoDB" id="9812260at2"/>
<evidence type="ECO:0000259" key="3">
    <source>
        <dbReference type="PROSITE" id="PS50042"/>
    </source>
</evidence>
<dbReference type="NCBIfam" id="TIGR00254">
    <property type="entry name" value="GGDEF"/>
    <property type="match status" value="1"/>
</dbReference>
<evidence type="ECO:0000259" key="4">
    <source>
        <dbReference type="PROSITE" id="PS50887"/>
    </source>
</evidence>
<dbReference type="InterPro" id="IPR000160">
    <property type="entry name" value="GGDEF_dom"/>
</dbReference>
<dbReference type="Proteomes" id="UP000231134">
    <property type="component" value="Unassembled WGS sequence"/>
</dbReference>
<dbReference type="Pfam" id="PF00027">
    <property type="entry name" value="cNMP_binding"/>
    <property type="match status" value="1"/>
</dbReference>
<accession>A0A2M9A819</accession>
<dbReference type="Gene3D" id="2.60.120.10">
    <property type="entry name" value="Jelly Rolls"/>
    <property type="match status" value="1"/>
</dbReference>
<dbReference type="InterPro" id="IPR043128">
    <property type="entry name" value="Rev_trsase/Diguanyl_cyclase"/>
</dbReference>
<dbReference type="GO" id="GO:0052621">
    <property type="term" value="F:diguanylate cyclase activity"/>
    <property type="evidence" value="ECO:0007669"/>
    <property type="project" value="UniProtKB-EC"/>
</dbReference>
<proteinExistence type="predicted"/>
<evidence type="ECO:0000256" key="2">
    <source>
        <dbReference type="ARBA" id="ARBA00034247"/>
    </source>
</evidence>
<dbReference type="GO" id="GO:1902201">
    <property type="term" value="P:negative regulation of bacterial-type flagellum-dependent cell motility"/>
    <property type="evidence" value="ECO:0007669"/>
    <property type="project" value="TreeGrafter"/>
</dbReference>
<comment type="caution">
    <text evidence="5">The sequence shown here is derived from an EMBL/GenBank/DDBJ whole genome shotgun (WGS) entry which is preliminary data.</text>
</comment>
<protein>
    <recommendedName>
        <fullName evidence="1">diguanylate cyclase</fullName>
        <ecNumber evidence="1">2.7.7.65</ecNumber>
    </recommendedName>
</protein>
<dbReference type="InterPro" id="IPR000595">
    <property type="entry name" value="cNMP-bd_dom"/>
</dbReference>
<dbReference type="Gene3D" id="3.30.70.270">
    <property type="match status" value="1"/>
</dbReference>
<feature type="domain" description="Cyclic nucleotide-binding" evidence="3">
    <location>
        <begin position="21"/>
        <end position="113"/>
    </location>
</feature>
<dbReference type="SUPFAM" id="SSF55073">
    <property type="entry name" value="Nucleotide cyclase"/>
    <property type="match status" value="1"/>
</dbReference>
<dbReference type="AlphaFoldDB" id="A0A2M9A819"/>
<dbReference type="GO" id="GO:0043709">
    <property type="term" value="P:cell adhesion involved in single-species biofilm formation"/>
    <property type="evidence" value="ECO:0007669"/>
    <property type="project" value="TreeGrafter"/>
</dbReference>
<comment type="catalytic activity">
    <reaction evidence="2">
        <text>2 GTP = 3',3'-c-di-GMP + 2 diphosphate</text>
        <dbReference type="Rhea" id="RHEA:24898"/>
        <dbReference type="ChEBI" id="CHEBI:33019"/>
        <dbReference type="ChEBI" id="CHEBI:37565"/>
        <dbReference type="ChEBI" id="CHEBI:58805"/>
        <dbReference type="EC" id="2.7.7.65"/>
    </reaction>
</comment>
<dbReference type="FunFam" id="3.30.70.270:FF:000001">
    <property type="entry name" value="Diguanylate cyclase domain protein"/>
    <property type="match status" value="1"/>
</dbReference>
<reference evidence="5 6" key="1">
    <citation type="submission" date="2017-11" db="EMBL/GenBank/DDBJ databases">
        <title>Animal gut microbial communities from fecal samples from Wisconsin, USA.</title>
        <authorList>
            <person name="Neumann A."/>
        </authorList>
    </citation>
    <scope>NUCLEOTIDE SEQUENCE [LARGE SCALE GENOMIC DNA]</scope>
    <source>
        <strain evidence="5 6">UWS3</strain>
    </source>
</reference>
<evidence type="ECO:0000256" key="1">
    <source>
        <dbReference type="ARBA" id="ARBA00012528"/>
    </source>
</evidence>
<evidence type="ECO:0000313" key="6">
    <source>
        <dbReference type="Proteomes" id="UP000231134"/>
    </source>
</evidence>
<dbReference type="CDD" id="cd00038">
    <property type="entry name" value="CAP_ED"/>
    <property type="match status" value="1"/>
</dbReference>
<dbReference type="Pfam" id="PF00990">
    <property type="entry name" value="GGDEF"/>
    <property type="match status" value="1"/>
</dbReference>
<dbReference type="InterPro" id="IPR050469">
    <property type="entry name" value="Diguanylate_Cyclase"/>
</dbReference>
<sequence>MEFERLETLPISRSDFNKLDVFRKVSFESLAGYLLGCRTFVADPGTVLIDPDHLERNLIVVLDGSLEARSVNGKGLVYSTIEVGQCAGEMSVIDNVKPSARVVAKEKSRVLMIPADVAMAMLNASHDLCLNFLHILSSRVRNNSNMVVEEEFHIRCIEESSKVDSLTGLHNRRWLQEMYTREMHRSNAGNYPLAALMIDIDFFKDVNDTFGHLAGDQVLIAVAQVIADNMRPTDMPVRYGGEEFSIFLPEATIENARIVGERLRKGVESTPIHLDSGEEIKVTVSVGISERRKNDSVQDLIDRSDKALYHAKQNGRNRTCLNVEDNSLFLV</sequence>
<dbReference type="PANTHER" id="PTHR45138">
    <property type="entry name" value="REGULATORY COMPONENTS OF SENSORY TRANSDUCTION SYSTEM"/>
    <property type="match status" value="1"/>
</dbReference>
<dbReference type="CDD" id="cd01949">
    <property type="entry name" value="GGDEF"/>
    <property type="match status" value="1"/>
</dbReference>
<keyword evidence="6" id="KW-1185">Reference proteome</keyword>
<dbReference type="RefSeq" id="WP_100425789.1">
    <property type="nucleotide sequence ID" value="NZ_PGEX01000001.1"/>
</dbReference>
<gene>
    <name evidence="5" type="ORF">BGX16_1874</name>
</gene>
<dbReference type="InterPro" id="IPR014710">
    <property type="entry name" value="RmlC-like_jellyroll"/>
</dbReference>
<dbReference type="PROSITE" id="PS50042">
    <property type="entry name" value="CNMP_BINDING_3"/>
    <property type="match status" value="1"/>
</dbReference>
<organism evidence="5 6">
    <name type="scientific">Hallerella succinigenes</name>
    <dbReference type="NCBI Taxonomy" id="1896222"/>
    <lineage>
        <taxon>Bacteria</taxon>
        <taxon>Pseudomonadati</taxon>
        <taxon>Fibrobacterota</taxon>
        <taxon>Fibrobacteria</taxon>
        <taxon>Fibrobacterales</taxon>
        <taxon>Fibrobacteraceae</taxon>
        <taxon>Hallerella</taxon>
    </lineage>
</organism>
<dbReference type="EMBL" id="PGEX01000001">
    <property type="protein sequence ID" value="PJJ41871.1"/>
    <property type="molecule type" value="Genomic_DNA"/>
</dbReference>
<dbReference type="SMART" id="SM00267">
    <property type="entry name" value="GGDEF"/>
    <property type="match status" value="1"/>
</dbReference>
<dbReference type="InterPro" id="IPR018490">
    <property type="entry name" value="cNMP-bd_dom_sf"/>
</dbReference>
<name>A0A2M9A819_9BACT</name>
<dbReference type="GO" id="GO:0005886">
    <property type="term" value="C:plasma membrane"/>
    <property type="evidence" value="ECO:0007669"/>
    <property type="project" value="TreeGrafter"/>
</dbReference>
<feature type="domain" description="GGDEF" evidence="4">
    <location>
        <begin position="191"/>
        <end position="324"/>
    </location>
</feature>
<dbReference type="PROSITE" id="PS50887">
    <property type="entry name" value="GGDEF"/>
    <property type="match status" value="1"/>
</dbReference>